<proteinExistence type="predicted"/>
<organism evidence="2">
    <name type="scientific">Arundo donax</name>
    <name type="common">Giant reed</name>
    <name type="synonym">Donax arundinaceus</name>
    <dbReference type="NCBI Taxonomy" id="35708"/>
    <lineage>
        <taxon>Eukaryota</taxon>
        <taxon>Viridiplantae</taxon>
        <taxon>Streptophyta</taxon>
        <taxon>Embryophyta</taxon>
        <taxon>Tracheophyta</taxon>
        <taxon>Spermatophyta</taxon>
        <taxon>Magnoliopsida</taxon>
        <taxon>Liliopsida</taxon>
        <taxon>Poales</taxon>
        <taxon>Poaceae</taxon>
        <taxon>PACMAD clade</taxon>
        <taxon>Arundinoideae</taxon>
        <taxon>Arundineae</taxon>
        <taxon>Arundo</taxon>
    </lineage>
</organism>
<sequence length="83" mass="9235">MANPPSQPWPGPKAPPARLYRRLTSRTVAEMEPHHPPVQPGLQRKGWRKQNREDSDSVMEAGYLLFIGSSSPPTSGKEGNMNQ</sequence>
<name>A0A0A9ACF9_ARUDO</name>
<reference evidence="2" key="2">
    <citation type="journal article" date="2015" name="Data Brief">
        <title>Shoot transcriptome of the giant reed, Arundo donax.</title>
        <authorList>
            <person name="Barrero R.A."/>
            <person name="Guerrero F.D."/>
            <person name="Moolhuijzen P."/>
            <person name="Goolsby J.A."/>
            <person name="Tidwell J."/>
            <person name="Bellgard S.E."/>
            <person name="Bellgard M.I."/>
        </authorList>
    </citation>
    <scope>NUCLEOTIDE SEQUENCE</scope>
    <source>
        <tissue evidence="2">Shoot tissue taken approximately 20 cm above the soil surface</tissue>
    </source>
</reference>
<protein>
    <submittedName>
        <fullName evidence="2">Uncharacterized protein</fullName>
    </submittedName>
</protein>
<evidence type="ECO:0000256" key="1">
    <source>
        <dbReference type="SAM" id="MobiDB-lite"/>
    </source>
</evidence>
<reference evidence="2" key="1">
    <citation type="submission" date="2014-09" db="EMBL/GenBank/DDBJ databases">
        <authorList>
            <person name="Magalhaes I.L.F."/>
            <person name="Oliveira U."/>
            <person name="Santos F.R."/>
            <person name="Vidigal T.H.D.A."/>
            <person name="Brescovit A.D."/>
            <person name="Santos A.J."/>
        </authorList>
    </citation>
    <scope>NUCLEOTIDE SEQUENCE</scope>
    <source>
        <tissue evidence="2">Shoot tissue taken approximately 20 cm above the soil surface</tissue>
    </source>
</reference>
<dbReference type="AlphaFoldDB" id="A0A0A9ACF9"/>
<dbReference type="EMBL" id="GBRH01248546">
    <property type="protein sequence ID" value="JAD49349.1"/>
    <property type="molecule type" value="Transcribed_RNA"/>
</dbReference>
<feature type="region of interest" description="Disordered" evidence="1">
    <location>
        <begin position="27"/>
        <end position="83"/>
    </location>
</feature>
<accession>A0A0A9ACF9</accession>
<evidence type="ECO:0000313" key="2">
    <source>
        <dbReference type="EMBL" id="JAD49349.1"/>
    </source>
</evidence>